<dbReference type="AlphaFoldDB" id="A0A842CZW2"/>
<sequence>MGKGYVPHVPLYVLIILQSIDNKIDLAQFHNQSNGYYYEVLIKQLINSVGVNNNNEVATLHNYLNRFAYRIFSSNERTLSYSEWQNFHNDFVELFAILPRDMKFNVYMDKLISCRILKQFEGDRYSFNFNYTLYYFTAQYLAEHIDKEVTKDSIKNMVDNVDIELNANVLIFLAHLVKGEFIIETVMSLSDELLNETE</sequence>
<feature type="domain" description="STAND NTPase 4 small alpha/beta" evidence="1">
    <location>
        <begin position="78"/>
        <end position="137"/>
    </location>
</feature>
<dbReference type="EMBL" id="JAARWW010000041">
    <property type="protein sequence ID" value="MBC2005564.1"/>
    <property type="molecule type" value="Genomic_DNA"/>
</dbReference>
<comment type="caution">
    <text evidence="2">The sequence shown here is derived from an EMBL/GenBank/DDBJ whole genome shotgun (WGS) entry which is preliminary data.</text>
</comment>
<name>A0A842CZW2_9LIST</name>
<proteinExistence type="predicted"/>
<evidence type="ECO:0000313" key="2">
    <source>
        <dbReference type="EMBL" id="MBC2005564.1"/>
    </source>
</evidence>
<dbReference type="Proteomes" id="UP000546806">
    <property type="component" value="Unassembled WGS sequence"/>
</dbReference>
<organism evidence="2 3">
    <name type="scientific">Listeria booriae</name>
    <dbReference type="NCBI Taxonomy" id="1552123"/>
    <lineage>
        <taxon>Bacteria</taxon>
        <taxon>Bacillati</taxon>
        <taxon>Bacillota</taxon>
        <taxon>Bacilli</taxon>
        <taxon>Bacillales</taxon>
        <taxon>Listeriaceae</taxon>
        <taxon>Listeria</taxon>
    </lineage>
</organism>
<dbReference type="RefSeq" id="WP_221645079.1">
    <property type="nucleotide sequence ID" value="NZ_JAARWW010000041.1"/>
</dbReference>
<feature type="non-terminal residue" evidence="2">
    <location>
        <position position="198"/>
    </location>
</feature>
<accession>A0A842CZW2</accession>
<dbReference type="Pfam" id="PF24406">
    <property type="entry name" value="nSTAND_NTPase4"/>
    <property type="match status" value="1"/>
</dbReference>
<evidence type="ECO:0000259" key="1">
    <source>
        <dbReference type="Pfam" id="PF24406"/>
    </source>
</evidence>
<dbReference type="InterPro" id="IPR057123">
    <property type="entry name" value="STAND_NTPase4_dom"/>
</dbReference>
<evidence type="ECO:0000313" key="3">
    <source>
        <dbReference type="Proteomes" id="UP000546806"/>
    </source>
</evidence>
<protein>
    <recommendedName>
        <fullName evidence="1">STAND NTPase 4 small alpha/beta domain-containing protein</fullName>
    </recommendedName>
</protein>
<gene>
    <name evidence="2" type="ORF">HCA78_17495</name>
</gene>
<reference evidence="2 3" key="1">
    <citation type="submission" date="2020-03" db="EMBL/GenBank/DDBJ databases">
        <title>Soil Listeria distribution.</title>
        <authorList>
            <person name="Liao J."/>
            <person name="Wiedmann M."/>
        </authorList>
    </citation>
    <scope>NUCLEOTIDE SEQUENCE [LARGE SCALE GENOMIC DNA]</scope>
    <source>
        <strain evidence="2 3">FSL L7-0435</strain>
    </source>
</reference>